<evidence type="ECO:0000256" key="4">
    <source>
        <dbReference type="ARBA" id="ARBA00023163"/>
    </source>
</evidence>
<dbReference type="SUPFAM" id="SSF53850">
    <property type="entry name" value="Periplasmic binding protein-like II"/>
    <property type="match status" value="1"/>
</dbReference>
<dbReference type="InterPro" id="IPR005119">
    <property type="entry name" value="LysR_subst-bd"/>
</dbReference>
<dbReference type="OrthoDB" id="7260751at2"/>
<accession>A0A0Q0WB40</accession>
<dbReference type="InterPro" id="IPR036390">
    <property type="entry name" value="WH_DNA-bd_sf"/>
</dbReference>
<evidence type="ECO:0000256" key="1">
    <source>
        <dbReference type="ARBA" id="ARBA00009437"/>
    </source>
</evidence>
<dbReference type="RefSeq" id="WP_055212781.1">
    <property type="nucleotide sequence ID" value="NZ_CP061202.1"/>
</dbReference>
<dbReference type="AlphaFoldDB" id="A0A0Q0WB40"/>
<dbReference type="Pfam" id="PF00126">
    <property type="entry name" value="HTH_1"/>
    <property type="match status" value="1"/>
</dbReference>
<dbReference type="Pfam" id="PF03466">
    <property type="entry name" value="LysR_substrate"/>
    <property type="match status" value="1"/>
</dbReference>
<dbReference type="GO" id="GO:0003700">
    <property type="term" value="F:DNA-binding transcription factor activity"/>
    <property type="evidence" value="ECO:0007669"/>
    <property type="project" value="InterPro"/>
</dbReference>
<keyword evidence="2" id="KW-0805">Transcription regulation</keyword>
<proteinExistence type="inferred from homology"/>
<dbReference type="GO" id="GO:0043565">
    <property type="term" value="F:sequence-specific DNA binding"/>
    <property type="evidence" value="ECO:0007669"/>
    <property type="project" value="TreeGrafter"/>
</dbReference>
<dbReference type="EMBL" id="FNAY01000001">
    <property type="protein sequence ID" value="SDE44877.1"/>
    <property type="molecule type" value="Genomic_DNA"/>
</dbReference>
<evidence type="ECO:0000256" key="2">
    <source>
        <dbReference type="ARBA" id="ARBA00023015"/>
    </source>
</evidence>
<dbReference type="PANTHER" id="PTHR30427">
    <property type="entry name" value="TRANSCRIPTIONAL ACTIVATOR PROTEIN LYSR"/>
    <property type="match status" value="1"/>
</dbReference>
<gene>
    <name evidence="5" type="ORF">SAMN04244550_00437</name>
</gene>
<evidence type="ECO:0000313" key="6">
    <source>
        <dbReference type="Proteomes" id="UP000183812"/>
    </source>
</evidence>
<organism evidence="5 6">
    <name type="scientific">Rhodobacter capsulatus</name>
    <name type="common">Rhodopseudomonas capsulata</name>
    <dbReference type="NCBI Taxonomy" id="1061"/>
    <lineage>
        <taxon>Bacteria</taxon>
        <taxon>Pseudomonadati</taxon>
        <taxon>Pseudomonadota</taxon>
        <taxon>Alphaproteobacteria</taxon>
        <taxon>Rhodobacterales</taxon>
        <taxon>Rhodobacter group</taxon>
        <taxon>Rhodobacter</taxon>
    </lineage>
</organism>
<dbReference type="PROSITE" id="PS50931">
    <property type="entry name" value="HTH_LYSR"/>
    <property type="match status" value="1"/>
</dbReference>
<dbReference type="Gene3D" id="1.10.10.10">
    <property type="entry name" value="Winged helix-like DNA-binding domain superfamily/Winged helix DNA-binding domain"/>
    <property type="match status" value="1"/>
</dbReference>
<dbReference type="GO" id="GO:0010628">
    <property type="term" value="P:positive regulation of gene expression"/>
    <property type="evidence" value="ECO:0007669"/>
    <property type="project" value="TreeGrafter"/>
</dbReference>
<dbReference type="Gene3D" id="3.40.190.290">
    <property type="match status" value="1"/>
</dbReference>
<reference evidence="5 6" key="1">
    <citation type="submission" date="2016-10" db="EMBL/GenBank/DDBJ databases">
        <authorList>
            <person name="de Groot N.N."/>
        </authorList>
    </citation>
    <scope>NUCLEOTIDE SEQUENCE [LARGE SCALE GENOMIC DNA]</scope>
    <source>
        <strain evidence="6">DSM 938 / 37b4</strain>
    </source>
</reference>
<dbReference type="InterPro" id="IPR036388">
    <property type="entry name" value="WH-like_DNA-bd_sf"/>
</dbReference>
<dbReference type="PANTHER" id="PTHR30427:SF1">
    <property type="entry name" value="TRANSCRIPTIONAL ACTIVATOR PROTEIN LYSR"/>
    <property type="match status" value="1"/>
</dbReference>
<protein>
    <submittedName>
        <fullName evidence="5">DNA-binding transcriptional regulator, LysR family</fullName>
    </submittedName>
</protein>
<sequence length="288" mass="31507">MDLAEIELFGTLMRVGTTIETARVLGLSQPAISDRLKRLESRLGFLLFQRRGNRLEPSAEALELYAQTGAVFAAQKDIRARIEAIRGDQSRPVTISATPAVVEGYLAPRLARAGYRGWARSLRLWVGEPEDDVGRGRADIGMQLAVPPRPDLAEETLCDVALVAVMLPDHPLAARASLVVGDFRDQPLVGFDPDWSPMGAVIRRVFRAEGLAYQLACQVPYSSTVCHMITACGGIGIIDAMTAESLLTTGLVTRPIDHVPTLPLRAFYRRDTPLRARAQQLLRALAEV</sequence>
<dbReference type="PRINTS" id="PR00039">
    <property type="entry name" value="HTHLYSR"/>
</dbReference>
<keyword evidence="4" id="KW-0804">Transcription</keyword>
<evidence type="ECO:0000313" key="5">
    <source>
        <dbReference type="EMBL" id="SDE44877.1"/>
    </source>
</evidence>
<dbReference type="InterPro" id="IPR000847">
    <property type="entry name" value="LysR_HTH_N"/>
</dbReference>
<name>A0A0Q0WB40_RHOCA</name>
<dbReference type="SUPFAM" id="SSF46785">
    <property type="entry name" value="Winged helix' DNA-binding domain"/>
    <property type="match status" value="1"/>
</dbReference>
<keyword evidence="3 5" id="KW-0238">DNA-binding</keyword>
<evidence type="ECO:0000256" key="3">
    <source>
        <dbReference type="ARBA" id="ARBA00023125"/>
    </source>
</evidence>
<dbReference type="Proteomes" id="UP000183812">
    <property type="component" value="Unassembled WGS sequence"/>
</dbReference>
<comment type="similarity">
    <text evidence="1">Belongs to the LysR transcriptional regulatory family.</text>
</comment>